<feature type="compositionally biased region" description="Polar residues" evidence="1">
    <location>
        <begin position="103"/>
        <end position="114"/>
    </location>
</feature>
<organism evidence="2 3">
    <name type="scientific">Mytilus edulis</name>
    <name type="common">Blue mussel</name>
    <dbReference type="NCBI Taxonomy" id="6550"/>
    <lineage>
        <taxon>Eukaryota</taxon>
        <taxon>Metazoa</taxon>
        <taxon>Spiralia</taxon>
        <taxon>Lophotrochozoa</taxon>
        <taxon>Mollusca</taxon>
        <taxon>Bivalvia</taxon>
        <taxon>Autobranchia</taxon>
        <taxon>Pteriomorphia</taxon>
        <taxon>Mytilida</taxon>
        <taxon>Mytiloidea</taxon>
        <taxon>Mytilidae</taxon>
        <taxon>Mytilinae</taxon>
        <taxon>Mytilus</taxon>
    </lineage>
</organism>
<gene>
    <name evidence="2" type="ORF">MEDL_25532</name>
</gene>
<feature type="region of interest" description="Disordered" evidence="1">
    <location>
        <begin position="187"/>
        <end position="211"/>
    </location>
</feature>
<feature type="compositionally biased region" description="Low complexity" evidence="1">
    <location>
        <begin position="197"/>
        <end position="210"/>
    </location>
</feature>
<evidence type="ECO:0000313" key="3">
    <source>
        <dbReference type="Proteomes" id="UP000683360"/>
    </source>
</evidence>
<feature type="region of interest" description="Disordered" evidence="1">
    <location>
        <begin position="78"/>
        <end position="151"/>
    </location>
</feature>
<feature type="compositionally biased region" description="Acidic residues" evidence="1">
    <location>
        <begin position="295"/>
        <end position="305"/>
    </location>
</feature>
<evidence type="ECO:0000313" key="2">
    <source>
        <dbReference type="EMBL" id="CAG2211565.1"/>
    </source>
</evidence>
<comment type="caution">
    <text evidence="2">The sequence shown here is derived from an EMBL/GenBank/DDBJ whole genome shotgun (WGS) entry which is preliminary data.</text>
</comment>
<keyword evidence="3" id="KW-1185">Reference proteome</keyword>
<name>A0A8S3RPS0_MYTED</name>
<feature type="region of interest" description="Disordered" evidence="1">
    <location>
        <begin position="288"/>
        <end position="309"/>
    </location>
</feature>
<feature type="compositionally biased region" description="Polar residues" evidence="1">
    <location>
        <begin position="187"/>
        <end position="196"/>
    </location>
</feature>
<proteinExistence type="predicted"/>
<evidence type="ECO:0000256" key="1">
    <source>
        <dbReference type="SAM" id="MobiDB-lite"/>
    </source>
</evidence>
<feature type="compositionally biased region" description="Low complexity" evidence="1">
    <location>
        <begin position="121"/>
        <end position="151"/>
    </location>
</feature>
<sequence length="353" mass="39416">MKSDKRFADPLQSVSNKTFNSQHQIQNGLNIKRYRSANPGIRRASAISYDIGTIQEECLSTRPYDSFRRMSAPELPPILDSRKYSNTQINMGNGTEYFRTRSNKMSNNSDSSQKGVHIRRSPLSAGSSSSSARNSANASRSKLYITTTPEQTTTTIPEGIKLDAIKQKNGISVGTPRSVVTNGFRTTRLPSKDMSTSSGNNNSKSGGQNKFYHCASEPRIQPIENFMGSKGGKPTMKRNYSDNKLTQNKKLISIEKTQNLTQNNNKYNSGNVNGMRRYSSTVQLNSIVRNKQENQDDEDDDDTDSESGKDQMIIEWLIGVEKEEVEIPPDPLIEYAETPVQTDTAIHIVYSES</sequence>
<accession>A0A8S3RPS0</accession>
<feature type="region of interest" description="Disordered" evidence="1">
    <location>
        <begin position="225"/>
        <end position="246"/>
    </location>
</feature>
<dbReference type="EMBL" id="CAJPWZ010001263">
    <property type="protein sequence ID" value="CAG2211565.1"/>
    <property type="molecule type" value="Genomic_DNA"/>
</dbReference>
<dbReference type="OrthoDB" id="6118545at2759"/>
<reference evidence="2" key="1">
    <citation type="submission" date="2021-03" db="EMBL/GenBank/DDBJ databases">
        <authorList>
            <person name="Bekaert M."/>
        </authorList>
    </citation>
    <scope>NUCLEOTIDE SEQUENCE</scope>
</reference>
<dbReference type="Proteomes" id="UP000683360">
    <property type="component" value="Unassembled WGS sequence"/>
</dbReference>
<protein>
    <submittedName>
        <fullName evidence="2">Uncharacterized protein</fullName>
    </submittedName>
</protein>
<feature type="compositionally biased region" description="Polar residues" evidence="1">
    <location>
        <begin position="84"/>
        <end position="93"/>
    </location>
</feature>
<dbReference type="AlphaFoldDB" id="A0A8S3RPS0"/>